<evidence type="ECO:0000259" key="3">
    <source>
        <dbReference type="Pfam" id="PF00501"/>
    </source>
</evidence>
<dbReference type="Gene3D" id="3.40.50.12780">
    <property type="entry name" value="N-terminal domain of ligase-like"/>
    <property type="match status" value="1"/>
</dbReference>
<dbReference type="GO" id="GO:0005783">
    <property type="term" value="C:endoplasmic reticulum"/>
    <property type="evidence" value="ECO:0007669"/>
    <property type="project" value="TreeGrafter"/>
</dbReference>
<protein>
    <submittedName>
        <fullName evidence="4">Medium-chain fatty acid-CoA ligase faa2</fullName>
        <ecNumber evidence="4">6.2.1.3</ecNumber>
    </submittedName>
</protein>
<keyword evidence="5" id="KW-1185">Reference proteome</keyword>
<evidence type="ECO:0000256" key="1">
    <source>
        <dbReference type="ARBA" id="ARBA00022741"/>
    </source>
</evidence>
<dbReference type="PANTHER" id="PTHR43272">
    <property type="entry name" value="LONG-CHAIN-FATTY-ACID--COA LIGASE"/>
    <property type="match status" value="1"/>
</dbReference>
<dbReference type="PROSITE" id="PS00455">
    <property type="entry name" value="AMP_BINDING"/>
    <property type="match status" value="1"/>
</dbReference>
<organism evidence="4 5">
    <name type="scientific">Mycoemilia scoparia</name>
    <dbReference type="NCBI Taxonomy" id="417184"/>
    <lineage>
        <taxon>Eukaryota</taxon>
        <taxon>Fungi</taxon>
        <taxon>Fungi incertae sedis</taxon>
        <taxon>Zoopagomycota</taxon>
        <taxon>Kickxellomycotina</taxon>
        <taxon>Kickxellomycetes</taxon>
        <taxon>Kickxellales</taxon>
        <taxon>Kickxellaceae</taxon>
        <taxon>Mycoemilia</taxon>
    </lineage>
</organism>
<dbReference type="EMBL" id="JANBPU010000230">
    <property type="protein sequence ID" value="KAJ1913926.1"/>
    <property type="molecule type" value="Genomic_DNA"/>
</dbReference>
<evidence type="ECO:0000313" key="5">
    <source>
        <dbReference type="Proteomes" id="UP001150538"/>
    </source>
</evidence>
<dbReference type="SUPFAM" id="SSF56801">
    <property type="entry name" value="Acetyl-CoA synthetase-like"/>
    <property type="match status" value="1"/>
</dbReference>
<dbReference type="OrthoDB" id="1700726at2759"/>
<evidence type="ECO:0000256" key="2">
    <source>
        <dbReference type="ARBA" id="ARBA00022840"/>
    </source>
</evidence>
<name>A0A9W7ZVJ4_9FUNG</name>
<dbReference type="PANTHER" id="PTHR43272:SF33">
    <property type="entry name" value="AMP-BINDING DOMAIN-CONTAINING PROTEIN-RELATED"/>
    <property type="match status" value="1"/>
</dbReference>
<proteinExistence type="predicted"/>
<dbReference type="GO" id="GO:0005524">
    <property type="term" value="F:ATP binding"/>
    <property type="evidence" value="ECO:0007669"/>
    <property type="project" value="UniProtKB-KW"/>
</dbReference>
<keyword evidence="4" id="KW-0436">Ligase</keyword>
<sequence length="730" mass="80618">MSTIQETALAPDGKYSCRVPKASPSNTAGQSYVIRHPQTKNDSLEFDINNDITTLYELFQFSRTQFGDQPFLGHRPFNKSASNFENHYQWETYEQIGQRVDNFASGLSHVYNKYVASGSSSSSSSDNGSSLKWPLGLYSVNRPEYKIAEYASYVRNLYNVALYDTLGESSVEYIMNHAEIPVIVCSLDKVPKLLKLASKMQNLKVIISMDQLPSSSTDTDTATATATTQASLPSPFNLDSINVLRSWSDSLGIKLLGFNEVESIGSKHQLPHIRPTPDDLAILCYTSGTTGTPKGAMSTHRNYSVAARASTKALGNPEYTVTTLSYLPLAHCYERASEHGIALRGGRIGFYCGDITRIVEDMQILKPTLFISVPRLLNRIYDKIYSATVLAPGLGGAIARKAVAVKLEKFHETGQFTHMFWDRVVFNKVKQVLGGNLDIIVSGSAPLEPKVMDFLRVAFCCPVVEGYGQTESSAISSYLPITHRGSGTIGVPFPGVEFMLVDVPEMNYHATDLPLPRGEICIRGGTVFTGYYKDPEKTKEVLTDDGWVRTGDIGQFNEDGTVTIIDRKKNIFKLSQGEYIAPEKLENIYSNNFLVQQIAVLGNSMKSVLVAVVVPDPETFVPWAEKILKRSKVGGITDVGDFAKLCRVPEIVKEVLNELTKSAKANNLAGFEYIKAVYLDSQPFDVETNGLLTPTMKLKRSDALKYYKKVMDTLYEGIENSGSTTPSDNN</sequence>
<feature type="domain" description="AMP-dependent synthetase/ligase" evidence="3">
    <location>
        <begin position="136"/>
        <end position="532"/>
    </location>
</feature>
<dbReference type="InterPro" id="IPR000873">
    <property type="entry name" value="AMP-dep_synth/lig_dom"/>
</dbReference>
<dbReference type="AlphaFoldDB" id="A0A9W7ZVJ4"/>
<dbReference type="Proteomes" id="UP001150538">
    <property type="component" value="Unassembled WGS sequence"/>
</dbReference>
<gene>
    <name evidence="4" type="primary">FAA2_1</name>
    <name evidence="4" type="ORF">H4219_005006</name>
</gene>
<dbReference type="InterPro" id="IPR020845">
    <property type="entry name" value="AMP-binding_CS"/>
</dbReference>
<dbReference type="GO" id="GO:0004467">
    <property type="term" value="F:long-chain fatty acid-CoA ligase activity"/>
    <property type="evidence" value="ECO:0007669"/>
    <property type="project" value="UniProtKB-EC"/>
</dbReference>
<reference evidence="4" key="1">
    <citation type="submission" date="2022-07" db="EMBL/GenBank/DDBJ databases">
        <title>Phylogenomic reconstructions and comparative analyses of Kickxellomycotina fungi.</title>
        <authorList>
            <person name="Reynolds N.K."/>
            <person name="Stajich J.E."/>
            <person name="Barry K."/>
            <person name="Grigoriev I.V."/>
            <person name="Crous P."/>
            <person name="Smith M.E."/>
        </authorList>
    </citation>
    <scope>NUCLEOTIDE SEQUENCE</scope>
    <source>
        <strain evidence="4">NBRC 100468</strain>
    </source>
</reference>
<evidence type="ECO:0000313" key="4">
    <source>
        <dbReference type="EMBL" id="KAJ1913926.1"/>
    </source>
</evidence>
<dbReference type="EC" id="6.2.1.3" evidence="4"/>
<dbReference type="InterPro" id="IPR042099">
    <property type="entry name" value="ANL_N_sf"/>
</dbReference>
<comment type="caution">
    <text evidence="4">The sequence shown here is derived from an EMBL/GenBank/DDBJ whole genome shotgun (WGS) entry which is preliminary data.</text>
</comment>
<keyword evidence="2" id="KW-0067">ATP-binding</keyword>
<accession>A0A9W7ZVJ4</accession>
<dbReference type="Pfam" id="PF00501">
    <property type="entry name" value="AMP-binding"/>
    <property type="match status" value="1"/>
</dbReference>
<dbReference type="GO" id="GO:0016020">
    <property type="term" value="C:membrane"/>
    <property type="evidence" value="ECO:0007669"/>
    <property type="project" value="TreeGrafter"/>
</dbReference>
<keyword evidence="1" id="KW-0547">Nucleotide-binding</keyword>